<feature type="region of interest" description="Disordered" evidence="1">
    <location>
        <begin position="179"/>
        <end position="224"/>
    </location>
</feature>
<dbReference type="GeneID" id="14913220"/>
<dbReference type="VEuPathDB" id="AmoebaDB:ACA1_092950"/>
<gene>
    <name evidence="3" type="ORF">ACA1_092950</name>
</gene>
<proteinExistence type="predicted"/>
<reference evidence="3 4" key="1">
    <citation type="journal article" date="2013" name="Genome Biol.">
        <title>Genome of Acanthamoeba castellanii highlights extensive lateral gene transfer and early evolution of tyrosine kinase signaling.</title>
        <authorList>
            <person name="Clarke M."/>
            <person name="Lohan A.J."/>
            <person name="Liu B."/>
            <person name="Lagkouvardos I."/>
            <person name="Roy S."/>
            <person name="Zafar N."/>
            <person name="Bertelli C."/>
            <person name="Schilde C."/>
            <person name="Kianianmomeni A."/>
            <person name="Burglin T.R."/>
            <person name="Frech C."/>
            <person name="Turcotte B."/>
            <person name="Kopec K.O."/>
            <person name="Synnott J.M."/>
            <person name="Choo C."/>
            <person name="Paponov I."/>
            <person name="Finkler A."/>
            <person name="Soon Heng Tan C."/>
            <person name="Hutchins A.P."/>
            <person name="Weinmeier T."/>
            <person name="Rattei T."/>
            <person name="Chu J.S."/>
            <person name="Gimenez G."/>
            <person name="Irimia M."/>
            <person name="Rigden D.J."/>
            <person name="Fitzpatrick D.A."/>
            <person name="Lorenzo-Morales J."/>
            <person name="Bateman A."/>
            <person name="Chiu C.H."/>
            <person name="Tang P."/>
            <person name="Hegemann P."/>
            <person name="Fromm H."/>
            <person name="Raoult D."/>
            <person name="Greub G."/>
            <person name="Miranda-Saavedra D."/>
            <person name="Chen N."/>
            <person name="Nash P."/>
            <person name="Ginger M.L."/>
            <person name="Horn M."/>
            <person name="Schaap P."/>
            <person name="Caler L."/>
            <person name="Loftus B."/>
        </authorList>
    </citation>
    <scope>NUCLEOTIDE SEQUENCE [LARGE SCALE GENOMIC DNA]</scope>
    <source>
        <strain evidence="3 4">Neff</strain>
    </source>
</reference>
<evidence type="ECO:0000259" key="2">
    <source>
        <dbReference type="Pfam" id="PF00644"/>
    </source>
</evidence>
<accession>L8GI51</accession>
<evidence type="ECO:0000313" key="4">
    <source>
        <dbReference type="Proteomes" id="UP000011083"/>
    </source>
</evidence>
<dbReference type="Proteomes" id="UP000011083">
    <property type="component" value="Unassembled WGS sequence"/>
</dbReference>
<sequence length="500" mass="55070">MRKQREFSNLSNVFADIFSGAQAGEVIFKGQFNGAKAKVITTAGGSQGSQGETGAASAAGEEQGEAAAEEDRDLVLARALQAIEDDAYRTMKRMEEEDERYARELARSENGAADASTPAEAEATERPTSGRRRLLISSSEGDDSAAAATMTKGWRELVRQDSLTERDRRLALQLLEEEDREKRKREAEDEALAKSLSTGDGGGEPAGKRRRTDETAEAAEMTSDELIVRLLQEEEEETHRRERAKKAKEEGAMSRKLIEKLMRAEEMDHDEWVRSELAQIDEREAMMTTTKKKKKAWPGFGFGWGDKERMREKAEGKIVGDSDWKSTRFFADTSVLEGFLFSCAKQNGSVTITNVMKYDLVEKFDRKWSEFKATYGSTAAESQTTLAFHGTRGDLIPSITNKGLLVPGTAPGVEHVTDSGWYGCGIYLSPNPDVAQGYAADGKMLVCAVLMGRIYTCPEVMEGVGCRRGYDSHTSPCGEELVLFDAAQVLPCYLVVFGAS</sequence>
<evidence type="ECO:0000313" key="3">
    <source>
        <dbReference type="EMBL" id="ELR12760.1"/>
    </source>
</evidence>
<dbReference type="GO" id="GO:0003950">
    <property type="term" value="F:NAD+ poly-ADP-ribosyltransferase activity"/>
    <property type="evidence" value="ECO:0007669"/>
    <property type="project" value="InterPro"/>
</dbReference>
<name>L8GI51_ACACF</name>
<feature type="domain" description="PARP catalytic" evidence="2">
    <location>
        <begin position="356"/>
        <end position="456"/>
    </location>
</feature>
<feature type="compositionally biased region" description="Basic and acidic residues" evidence="1">
    <location>
        <begin position="94"/>
        <end position="107"/>
    </location>
</feature>
<organism evidence="3 4">
    <name type="scientific">Acanthamoeba castellanii (strain ATCC 30010 / Neff)</name>
    <dbReference type="NCBI Taxonomy" id="1257118"/>
    <lineage>
        <taxon>Eukaryota</taxon>
        <taxon>Amoebozoa</taxon>
        <taxon>Discosea</taxon>
        <taxon>Longamoebia</taxon>
        <taxon>Centramoebida</taxon>
        <taxon>Acanthamoebidae</taxon>
        <taxon>Acanthamoeba</taxon>
    </lineage>
</organism>
<dbReference type="RefSeq" id="XP_004334773.1">
    <property type="nucleotide sequence ID" value="XM_004334725.1"/>
</dbReference>
<feature type="region of interest" description="Disordered" evidence="1">
    <location>
        <begin position="94"/>
        <end position="148"/>
    </location>
</feature>
<dbReference type="Pfam" id="PF00644">
    <property type="entry name" value="PARP"/>
    <property type="match status" value="1"/>
</dbReference>
<dbReference type="SUPFAM" id="SSF56399">
    <property type="entry name" value="ADP-ribosylation"/>
    <property type="match status" value="1"/>
</dbReference>
<keyword evidence="4" id="KW-1185">Reference proteome</keyword>
<feature type="region of interest" description="Disordered" evidence="1">
    <location>
        <begin position="43"/>
        <end position="71"/>
    </location>
</feature>
<dbReference type="KEGG" id="acan:ACA1_092950"/>
<evidence type="ECO:0000256" key="1">
    <source>
        <dbReference type="SAM" id="MobiDB-lite"/>
    </source>
</evidence>
<feature type="compositionally biased region" description="Low complexity" evidence="1">
    <location>
        <begin position="112"/>
        <end position="121"/>
    </location>
</feature>
<feature type="compositionally biased region" description="Low complexity" evidence="1">
    <location>
        <begin position="43"/>
        <end position="61"/>
    </location>
</feature>
<protein>
    <submittedName>
        <fullName evidence="3">Poly(ADPribose) polymerase</fullName>
    </submittedName>
</protein>
<dbReference type="InterPro" id="IPR012317">
    <property type="entry name" value="Poly(ADP-ribose)pol_cat_dom"/>
</dbReference>
<dbReference type="AlphaFoldDB" id="L8GI51"/>
<dbReference type="OrthoDB" id="10256774at2759"/>
<feature type="compositionally biased region" description="Acidic residues" evidence="1">
    <location>
        <begin position="62"/>
        <end position="71"/>
    </location>
</feature>
<dbReference type="Gene3D" id="3.90.228.10">
    <property type="match status" value="1"/>
</dbReference>
<dbReference type="EMBL" id="KB008103">
    <property type="protein sequence ID" value="ELR12760.1"/>
    <property type="molecule type" value="Genomic_DNA"/>
</dbReference>